<dbReference type="GO" id="GO:0016020">
    <property type="term" value="C:membrane"/>
    <property type="evidence" value="ECO:0007669"/>
    <property type="project" value="UniProtKB-SubCell"/>
</dbReference>
<feature type="transmembrane region" description="Helical" evidence="7">
    <location>
        <begin position="26"/>
        <end position="49"/>
    </location>
</feature>
<evidence type="ECO:0000313" key="8">
    <source>
        <dbReference type="EMBL" id="KAK0537126.1"/>
    </source>
</evidence>
<evidence type="ECO:0000256" key="6">
    <source>
        <dbReference type="SAM" id="MobiDB-lite"/>
    </source>
</evidence>
<gene>
    <name evidence="8" type="ORF">OC842_001739</name>
</gene>
<dbReference type="EMBL" id="JAPDMQ010000065">
    <property type="protein sequence ID" value="KAK0537126.1"/>
    <property type="molecule type" value="Genomic_DNA"/>
</dbReference>
<keyword evidence="5 7" id="KW-0472">Membrane</keyword>
<organism evidence="8 9">
    <name type="scientific">Tilletia horrida</name>
    <dbReference type="NCBI Taxonomy" id="155126"/>
    <lineage>
        <taxon>Eukaryota</taxon>
        <taxon>Fungi</taxon>
        <taxon>Dikarya</taxon>
        <taxon>Basidiomycota</taxon>
        <taxon>Ustilaginomycotina</taxon>
        <taxon>Exobasidiomycetes</taxon>
        <taxon>Tilletiales</taxon>
        <taxon>Tilletiaceae</taxon>
        <taxon>Tilletia</taxon>
    </lineage>
</organism>
<feature type="compositionally biased region" description="Low complexity" evidence="6">
    <location>
        <begin position="177"/>
        <end position="196"/>
    </location>
</feature>
<evidence type="ECO:0000256" key="1">
    <source>
        <dbReference type="ARBA" id="ARBA00004370"/>
    </source>
</evidence>
<evidence type="ECO:0000256" key="3">
    <source>
        <dbReference type="ARBA" id="ARBA00022692"/>
    </source>
</evidence>
<evidence type="ECO:0000256" key="7">
    <source>
        <dbReference type="SAM" id="Phobius"/>
    </source>
</evidence>
<evidence type="ECO:0000313" key="9">
    <source>
        <dbReference type="Proteomes" id="UP001176521"/>
    </source>
</evidence>
<dbReference type="Pfam" id="PF01679">
    <property type="entry name" value="Pmp3"/>
    <property type="match status" value="1"/>
</dbReference>
<comment type="caution">
    <text evidence="8">The sequence shown here is derived from an EMBL/GenBank/DDBJ whole genome shotgun (WGS) entry which is preliminary data.</text>
</comment>
<dbReference type="PANTHER" id="PTHR21659:SF112">
    <property type="entry name" value="PROTEIN SNA2-RELATED"/>
    <property type="match status" value="1"/>
</dbReference>
<dbReference type="AlphaFoldDB" id="A0AAN6GFW4"/>
<keyword evidence="3 7" id="KW-0812">Transmembrane</keyword>
<feature type="compositionally biased region" description="Basic and acidic residues" evidence="6">
    <location>
        <begin position="289"/>
        <end position="321"/>
    </location>
</feature>
<name>A0AAN6GFW4_9BASI</name>
<feature type="region of interest" description="Disordered" evidence="6">
    <location>
        <begin position="127"/>
        <end position="344"/>
    </location>
</feature>
<feature type="compositionally biased region" description="Gly residues" evidence="6">
    <location>
        <begin position="217"/>
        <end position="227"/>
    </location>
</feature>
<dbReference type="InterPro" id="IPR000612">
    <property type="entry name" value="PMP3"/>
</dbReference>
<proteinExistence type="inferred from homology"/>
<comment type="similarity">
    <text evidence="2">Belongs to the UPF0057 (PMP3) family.</text>
</comment>
<keyword evidence="4 7" id="KW-1133">Transmembrane helix</keyword>
<dbReference type="PANTHER" id="PTHR21659">
    <property type="entry name" value="HYDROPHOBIC PROTEIN RCI2 LOW TEMPERATURE AND SALT RESPONSIVE PROTEIN LTI6 -RELATED"/>
    <property type="match status" value="1"/>
</dbReference>
<reference evidence="8" key="1">
    <citation type="journal article" date="2023" name="PhytoFront">
        <title>Draft Genome Resources of Seven Strains of Tilletia horrida, Causal Agent of Kernel Smut of Rice.</title>
        <authorList>
            <person name="Khanal S."/>
            <person name="Antony Babu S."/>
            <person name="Zhou X.G."/>
        </authorList>
    </citation>
    <scope>NUCLEOTIDE SEQUENCE</scope>
    <source>
        <strain evidence="8">TX3</strain>
    </source>
</reference>
<evidence type="ECO:0000256" key="4">
    <source>
        <dbReference type="ARBA" id="ARBA00022989"/>
    </source>
</evidence>
<evidence type="ECO:0000256" key="2">
    <source>
        <dbReference type="ARBA" id="ARBA00009530"/>
    </source>
</evidence>
<feature type="compositionally biased region" description="Basic residues" evidence="6">
    <location>
        <begin position="167"/>
        <end position="176"/>
    </location>
</feature>
<evidence type="ECO:0000256" key="5">
    <source>
        <dbReference type="ARBA" id="ARBA00023136"/>
    </source>
</evidence>
<comment type="subcellular location">
    <subcellularLocation>
        <location evidence="1">Membrane</location>
    </subcellularLocation>
</comment>
<accession>A0AAN6GFW4</accession>
<sequence length="344" mass="37863">MTSFVKKGLPINEQGKLDLTPRKHHGWTGFIMVLGFLLPPLAVAARFGIGSDFFINCICTLCGYFPGHGHNFFVQNIRNNENKKRTPKWAVKYGLVDDSDAKRLKRNRQWASRYNERSTQRVFYDDEGNVFTEQDPRAARPRRQRPGAERYLGGSNDDLDINGGGGRGKRKNKSSRMGRAGTSSSSISRISTQSSINGAPSGRDPYAAERRAAERAGGSGRSRGGAQMGEEFLSRDDDASSVYGPPSGRDPYEAERESAQAPKKKGWFKKSDKSAGPANGDFINPPHSASRDFAEEPIDPRDPYAAERRAAQRGEQYDPSRQRGGAGGSSRRNGGPQLGDEFLN</sequence>
<protein>
    <submittedName>
        <fullName evidence="8">Uncharacterized protein</fullName>
    </submittedName>
</protein>
<dbReference type="Proteomes" id="UP001176521">
    <property type="component" value="Unassembled WGS sequence"/>
</dbReference>
<keyword evidence="9" id="KW-1185">Reference proteome</keyword>